<dbReference type="AlphaFoldDB" id="A0AAV8PZT4"/>
<dbReference type="InterPro" id="IPR036412">
    <property type="entry name" value="HAD-like_sf"/>
</dbReference>
<dbReference type="InterPro" id="IPR006439">
    <property type="entry name" value="HAD-SF_hydro_IA"/>
</dbReference>
<proteinExistence type="predicted"/>
<accession>A0AAV8PZT4</accession>
<protein>
    <submittedName>
        <fullName evidence="2">Uncharacterized protein</fullName>
    </submittedName>
</protein>
<name>A0AAV8PZT4_ENSVE</name>
<dbReference type="PANTHER" id="PTHR47108">
    <property type="entry name" value="5-AMINO-6-(5-PHOSPHO-D-RIBITYLAMINO)URACIL PHOSPHATASE, CHLOROPLASTIC"/>
    <property type="match status" value="1"/>
</dbReference>
<dbReference type="PANTHER" id="PTHR47108:SF1">
    <property type="entry name" value="5-AMINO-6-(5-PHOSPHO-D-RIBITYLAMINO)URACIL PHOSPHATASE, CHLOROPLASTIC"/>
    <property type="match status" value="1"/>
</dbReference>
<dbReference type="Gene3D" id="3.40.50.1000">
    <property type="entry name" value="HAD superfamily/HAD-like"/>
    <property type="match status" value="1"/>
</dbReference>
<dbReference type="InterPro" id="IPR023214">
    <property type="entry name" value="HAD_sf"/>
</dbReference>
<dbReference type="Gene3D" id="1.10.150.240">
    <property type="entry name" value="Putative phosphatase, domain 2"/>
    <property type="match status" value="1"/>
</dbReference>
<sequence length="412" mass="46662">MMRAVFVVEIGARLLNSRYLFRIQFFTMVDTIGVSTSLVGHHLFDRRPFPKEVNFKRRIDCCSLLVTEFMGRRLSIGPPTSIATPRQRCNRLIGSTIRSLAMELTKEKNPSKEGWRRIARDLDYTTDATGLSLGRLWPPANKADDPMIHNPLLRRERMGCGWFTVILELEGVVVEDEPELEKQAWLVLSQEEGRCPPLGFVLKRIEGMKNEQAISEVLCWSRDSTELRRLALRKEEIHQSLRNGGCYQLRCGSREFMTTLANHKIPLAVVSTRPWKILQEAIDAVGVRSFFDVVVAAEDVYRGKPDPEMFVYAAQLLNFIPERCIVFGNSNSTVEAAHDARMKCVGVASKHPVYELGAADLLVRRLDEISVVDLKNLSDIDSPEFASEPAVEMEEEDDPSPSSSVGVDDFFW</sequence>
<keyword evidence="3" id="KW-1185">Reference proteome</keyword>
<dbReference type="NCBIfam" id="TIGR01509">
    <property type="entry name" value="HAD-SF-IA-v3"/>
    <property type="match status" value="1"/>
</dbReference>
<organism evidence="2 3">
    <name type="scientific">Ensete ventricosum</name>
    <name type="common">Abyssinian banana</name>
    <name type="synonym">Musa ensete</name>
    <dbReference type="NCBI Taxonomy" id="4639"/>
    <lineage>
        <taxon>Eukaryota</taxon>
        <taxon>Viridiplantae</taxon>
        <taxon>Streptophyta</taxon>
        <taxon>Embryophyta</taxon>
        <taxon>Tracheophyta</taxon>
        <taxon>Spermatophyta</taxon>
        <taxon>Magnoliopsida</taxon>
        <taxon>Liliopsida</taxon>
        <taxon>Zingiberales</taxon>
        <taxon>Musaceae</taxon>
        <taxon>Ensete</taxon>
    </lineage>
</organism>
<reference evidence="2 3" key="1">
    <citation type="submission" date="2022-12" db="EMBL/GenBank/DDBJ databases">
        <title>Chromosome-scale assembly of the Ensete ventricosum genome.</title>
        <authorList>
            <person name="Dussert Y."/>
            <person name="Stocks J."/>
            <person name="Wendawek A."/>
            <person name="Woldeyes F."/>
            <person name="Nichols R.A."/>
            <person name="Borrell J.S."/>
        </authorList>
    </citation>
    <scope>NUCLEOTIDE SEQUENCE [LARGE SCALE GENOMIC DNA]</scope>
    <source>
        <strain evidence="3">cv. Maze</strain>
        <tissue evidence="2">Seeds</tissue>
    </source>
</reference>
<feature type="region of interest" description="Disordered" evidence="1">
    <location>
        <begin position="383"/>
        <end position="412"/>
    </location>
</feature>
<evidence type="ECO:0000256" key="1">
    <source>
        <dbReference type="SAM" id="MobiDB-lite"/>
    </source>
</evidence>
<comment type="caution">
    <text evidence="2">The sequence shown here is derived from an EMBL/GenBank/DDBJ whole genome shotgun (WGS) entry which is preliminary data.</text>
</comment>
<dbReference type="InterPro" id="IPR041492">
    <property type="entry name" value="HAD_2"/>
</dbReference>
<feature type="compositionally biased region" description="Low complexity" evidence="1">
    <location>
        <begin position="400"/>
        <end position="412"/>
    </location>
</feature>
<dbReference type="Proteomes" id="UP001222027">
    <property type="component" value="Unassembled WGS sequence"/>
</dbReference>
<dbReference type="Pfam" id="PF13419">
    <property type="entry name" value="HAD_2"/>
    <property type="match status" value="1"/>
</dbReference>
<dbReference type="EMBL" id="JAQQAF010000003">
    <property type="protein sequence ID" value="KAJ8498980.1"/>
    <property type="molecule type" value="Genomic_DNA"/>
</dbReference>
<evidence type="ECO:0000313" key="2">
    <source>
        <dbReference type="EMBL" id="KAJ8498980.1"/>
    </source>
</evidence>
<evidence type="ECO:0000313" key="3">
    <source>
        <dbReference type="Proteomes" id="UP001222027"/>
    </source>
</evidence>
<gene>
    <name evidence="2" type="ORF">OPV22_009532</name>
</gene>
<dbReference type="CDD" id="cd07505">
    <property type="entry name" value="HAD_BPGM-like"/>
    <property type="match status" value="1"/>
</dbReference>
<dbReference type="SUPFAM" id="SSF56784">
    <property type="entry name" value="HAD-like"/>
    <property type="match status" value="1"/>
</dbReference>
<dbReference type="InterPro" id="IPR023198">
    <property type="entry name" value="PGP-like_dom2"/>
</dbReference>